<feature type="transmembrane region" description="Helical" evidence="1">
    <location>
        <begin position="322"/>
        <end position="342"/>
    </location>
</feature>
<sequence length="355" mass="39301">MLRWLLLSYPRDYRRKRGAEILETVHDMAPTSRGPRVAANLLRHGLRARLGRPASRTVGVWASIFTVACGLFAASFGIWLTWLGSRPLDHNELAAAVGQLYPDKQVSHIDKDDPPAVFIIYGSPLSWNSVSDLLLGDGGEYSLAGLGASFEQLPADSRPLVLAGLRQRLQAAGWTYTEPVYSNAYDCIPDDPRCDPVSIPSDITVSAQRGDNVLDIHINADNTTPVMDFAMTRSTPWSAYPVSVIAFVLGTLSGWCLFGWASRRTEEGHPLAQGLAKFLYGFAMFLWWAPILLSAPQMLSHHLSEPHLRWHPLWEWLGQPTMSLPFLLGCLMLTFALGLAALPYRQPADQTLAHD</sequence>
<feature type="transmembrane region" description="Helical" evidence="1">
    <location>
        <begin position="237"/>
        <end position="258"/>
    </location>
</feature>
<dbReference type="Proteomes" id="UP001589894">
    <property type="component" value="Unassembled WGS sequence"/>
</dbReference>
<feature type="transmembrane region" description="Helical" evidence="1">
    <location>
        <begin position="58"/>
        <end position="82"/>
    </location>
</feature>
<accession>A0ABV6P2Z7</accession>
<comment type="caution">
    <text evidence="2">The sequence shown here is derived from an EMBL/GenBank/DDBJ whole genome shotgun (WGS) entry which is preliminary data.</text>
</comment>
<name>A0ABV6P2Z7_9ACTN</name>
<keyword evidence="3" id="KW-1185">Reference proteome</keyword>
<evidence type="ECO:0000313" key="2">
    <source>
        <dbReference type="EMBL" id="MFC0567410.1"/>
    </source>
</evidence>
<organism evidence="2 3">
    <name type="scientific">Plantactinospora siamensis</name>
    <dbReference type="NCBI Taxonomy" id="555372"/>
    <lineage>
        <taxon>Bacteria</taxon>
        <taxon>Bacillati</taxon>
        <taxon>Actinomycetota</taxon>
        <taxon>Actinomycetes</taxon>
        <taxon>Micromonosporales</taxon>
        <taxon>Micromonosporaceae</taxon>
        <taxon>Plantactinospora</taxon>
    </lineage>
</organism>
<keyword evidence="1" id="KW-0472">Membrane</keyword>
<evidence type="ECO:0000256" key="1">
    <source>
        <dbReference type="SAM" id="Phobius"/>
    </source>
</evidence>
<keyword evidence="1" id="KW-0812">Transmembrane</keyword>
<protein>
    <submittedName>
        <fullName evidence="2">Uncharacterized protein</fullName>
    </submittedName>
</protein>
<evidence type="ECO:0000313" key="3">
    <source>
        <dbReference type="Proteomes" id="UP001589894"/>
    </source>
</evidence>
<proteinExistence type="predicted"/>
<dbReference type="RefSeq" id="WP_377342710.1">
    <property type="nucleotide sequence ID" value="NZ_JBHLUE010000023.1"/>
</dbReference>
<feature type="transmembrane region" description="Helical" evidence="1">
    <location>
        <begin position="278"/>
        <end position="299"/>
    </location>
</feature>
<keyword evidence="1" id="KW-1133">Transmembrane helix</keyword>
<gene>
    <name evidence="2" type="ORF">ACFFHU_25135</name>
</gene>
<dbReference type="EMBL" id="JBHLUE010000023">
    <property type="protein sequence ID" value="MFC0567410.1"/>
    <property type="molecule type" value="Genomic_DNA"/>
</dbReference>
<reference evidence="2 3" key="1">
    <citation type="submission" date="2024-09" db="EMBL/GenBank/DDBJ databases">
        <authorList>
            <person name="Sun Q."/>
            <person name="Mori K."/>
        </authorList>
    </citation>
    <scope>NUCLEOTIDE SEQUENCE [LARGE SCALE GENOMIC DNA]</scope>
    <source>
        <strain evidence="2 3">TBRC 2205</strain>
    </source>
</reference>